<geneLocation type="plasmid" evidence="2 3">
    <name>pEcWSU1_A</name>
</geneLocation>
<keyword evidence="1" id="KW-0812">Transmembrane</keyword>
<dbReference type="KEGG" id="eec:EcWSU1_A065"/>
<keyword evidence="1" id="KW-0472">Membrane</keyword>
<dbReference type="HOGENOM" id="CLU_3250910_0_0_6"/>
<name>G8LQE3_9ENTR</name>
<accession>G8LQE3</accession>
<keyword evidence="1" id="KW-1133">Transmembrane helix</keyword>
<feature type="transmembrane region" description="Helical" evidence="1">
    <location>
        <begin position="12"/>
        <end position="37"/>
    </location>
</feature>
<evidence type="ECO:0000256" key="1">
    <source>
        <dbReference type="SAM" id="Phobius"/>
    </source>
</evidence>
<keyword evidence="2" id="KW-0614">Plasmid</keyword>
<gene>
    <name evidence="2" type="ORF">EcWSU1_A065</name>
</gene>
<evidence type="ECO:0000313" key="2">
    <source>
        <dbReference type="EMBL" id="AEW76039.1"/>
    </source>
</evidence>
<evidence type="ECO:0000313" key="3">
    <source>
        <dbReference type="Proteomes" id="UP000007838"/>
    </source>
</evidence>
<sequence>MSVFVHPELLAFWNAVHLIIFLLDVSLLNIVVCLLAMMQSRE</sequence>
<proteinExistence type="predicted"/>
<protein>
    <submittedName>
        <fullName evidence="2">Uncharacterized protein</fullName>
    </submittedName>
</protein>
<reference evidence="2 3" key="1">
    <citation type="journal article" date="2011" name="Stand. Genomic Sci.">
        <title>Complete genome of the onion pathogen Enterobacter cloacae EcWSU1.</title>
        <authorList>
            <person name="Humann J.L."/>
            <person name="Wildung M."/>
            <person name="Cheng C.H."/>
            <person name="Lee T."/>
            <person name="Stewart J.E."/>
            <person name="Drew J.C."/>
            <person name="Triplett E.W."/>
            <person name="Main D."/>
            <person name="Schroeder B.K."/>
        </authorList>
    </citation>
    <scope>NUCLEOTIDE SEQUENCE [LARGE SCALE GENOMIC DNA]</scope>
    <source>
        <strain evidence="2 3">EcWSU1</strain>
        <plasmid evidence="2 3">pEcWSU1_A</plasmid>
    </source>
</reference>
<organism evidence="2 3">
    <name type="scientific">Enterobacter ludwigii</name>
    <dbReference type="NCBI Taxonomy" id="299767"/>
    <lineage>
        <taxon>Bacteria</taxon>
        <taxon>Pseudomonadati</taxon>
        <taxon>Pseudomonadota</taxon>
        <taxon>Gammaproteobacteria</taxon>
        <taxon>Enterobacterales</taxon>
        <taxon>Enterobacteriaceae</taxon>
        <taxon>Enterobacter</taxon>
        <taxon>Enterobacter cloacae complex</taxon>
    </lineage>
</organism>
<dbReference type="AlphaFoldDB" id="G8LQE3"/>
<dbReference type="EMBL" id="CP002887">
    <property type="protein sequence ID" value="AEW76039.1"/>
    <property type="molecule type" value="Genomic_DNA"/>
</dbReference>
<dbReference type="Proteomes" id="UP000007838">
    <property type="component" value="Plasmid pEcWSU1_A"/>
</dbReference>